<keyword evidence="2" id="KW-0805">Transcription regulation</keyword>
<reference evidence="6 7" key="1">
    <citation type="submission" date="2018-08" db="EMBL/GenBank/DDBJ databases">
        <title>Genomic Encyclopedia of Type Strains, Phase III (KMG-III): the genomes of soil and plant-associated and newly described type strains.</title>
        <authorList>
            <person name="Whitman W."/>
        </authorList>
    </citation>
    <scope>NUCLEOTIDE SEQUENCE [LARGE SCALE GENOMIC DNA]</scope>
    <source>
        <strain evidence="6 7">CECT 7375</strain>
    </source>
</reference>
<dbReference type="Gene3D" id="3.40.190.10">
    <property type="entry name" value="Periplasmic binding protein-like II"/>
    <property type="match status" value="2"/>
</dbReference>
<keyword evidence="3" id="KW-0238">DNA-binding</keyword>
<dbReference type="PANTHER" id="PTHR30537">
    <property type="entry name" value="HTH-TYPE TRANSCRIPTIONAL REGULATOR"/>
    <property type="match status" value="1"/>
</dbReference>
<gene>
    <name evidence="6" type="ORF">DFP81_102431</name>
</gene>
<feature type="domain" description="HTH lysR-type" evidence="5">
    <location>
        <begin position="9"/>
        <end position="66"/>
    </location>
</feature>
<evidence type="ECO:0000256" key="1">
    <source>
        <dbReference type="ARBA" id="ARBA00009437"/>
    </source>
</evidence>
<comment type="similarity">
    <text evidence="1">Belongs to the LysR transcriptional regulatory family.</text>
</comment>
<comment type="caution">
    <text evidence="6">The sequence shown here is derived from an EMBL/GenBank/DDBJ whole genome shotgun (WGS) entry which is preliminary data.</text>
</comment>
<evidence type="ECO:0000256" key="3">
    <source>
        <dbReference type="ARBA" id="ARBA00023125"/>
    </source>
</evidence>
<dbReference type="Gene3D" id="1.10.10.10">
    <property type="entry name" value="Winged helix-like DNA-binding domain superfamily/Winged helix DNA-binding domain"/>
    <property type="match status" value="1"/>
</dbReference>
<dbReference type="Pfam" id="PF03466">
    <property type="entry name" value="LysR_substrate"/>
    <property type="match status" value="1"/>
</dbReference>
<protein>
    <submittedName>
        <fullName evidence="6">LysR family transcriptional regulator</fullName>
    </submittedName>
</protein>
<dbReference type="GO" id="GO:0003700">
    <property type="term" value="F:DNA-binding transcription factor activity"/>
    <property type="evidence" value="ECO:0007669"/>
    <property type="project" value="InterPro"/>
</dbReference>
<dbReference type="PRINTS" id="PR00039">
    <property type="entry name" value="HTHLYSR"/>
</dbReference>
<dbReference type="PANTHER" id="PTHR30537:SF26">
    <property type="entry name" value="GLYCINE CLEAVAGE SYSTEM TRANSCRIPTIONAL ACTIVATOR"/>
    <property type="match status" value="1"/>
</dbReference>
<dbReference type="Pfam" id="PF00126">
    <property type="entry name" value="HTH_1"/>
    <property type="match status" value="1"/>
</dbReference>
<dbReference type="AlphaFoldDB" id="A0A3E0DUU1"/>
<dbReference type="PROSITE" id="PS50931">
    <property type="entry name" value="HTH_LYSR"/>
    <property type="match status" value="1"/>
</dbReference>
<proteinExistence type="inferred from homology"/>
<evidence type="ECO:0000256" key="2">
    <source>
        <dbReference type="ARBA" id="ARBA00023015"/>
    </source>
</evidence>
<sequence>MHKGLTNNIQLNWLRTFEAAARQLSFTLAAEELNMSQSAVSQQIQLLEHHLAQKLFVRANRAIQLSDAGRAFLPLVQDSMTLLNTGAAQIFSPVNVSVVEVNVNESFGVLWLAAHMAKFHAIYPQVAVRQLGTNWESDFERSTTELEIRYGLGDWPGFETHPLITPNLRPYCSAENAKRLRSPEDLACLPLLEVIGAKQGWDTWLNQVGLSELLDLPRHYTDSHASAASMAANGFGICLMYDEMMQEGVLAQQLVAPFMESIETKGNYYLCYRKGLPLSAASTVFCDWLLSESFVGPQ</sequence>
<dbReference type="Proteomes" id="UP000256542">
    <property type="component" value="Unassembled WGS sequence"/>
</dbReference>
<evidence type="ECO:0000256" key="4">
    <source>
        <dbReference type="ARBA" id="ARBA00023163"/>
    </source>
</evidence>
<keyword evidence="7" id="KW-1185">Reference proteome</keyword>
<dbReference type="RefSeq" id="WP_115896659.1">
    <property type="nucleotide sequence ID" value="NZ_QUNG01000002.1"/>
</dbReference>
<accession>A0A3E0DUU1</accession>
<dbReference type="SUPFAM" id="SSF46785">
    <property type="entry name" value="Winged helix' DNA-binding domain"/>
    <property type="match status" value="1"/>
</dbReference>
<evidence type="ECO:0000313" key="7">
    <source>
        <dbReference type="Proteomes" id="UP000256542"/>
    </source>
</evidence>
<dbReference type="InterPro" id="IPR036390">
    <property type="entry name" value="WH_DNA-bd_sf"/>
</dbReference>
<dbReference type="InterPro" id="IPR036388">
    <property type="entry name" value="WH-like_DNA-bd_sf"/>
</dbReference>
<keyword evidence="4" id="KW-0804">Transcription</keyword>
<evidence type="ECO:0000259" key="5">
    <source>
        <dbReference type="PROSITE" id="PS50931"/>
    </source>
</evidence>
<dbReference type="InterPro" id="IPR005119">
    <property type="entry name" value="LysR_subst-bd"/>
</dbReference>
<dbReference type="OrthoDB" id="6787458at2"/>
<organism evidence="6 7">
    <name type="scientific">Marinomonas pollencensis</name>
    <dbReference type="NCBI Taxonomy" id="491954"/>
    <lineage>
        <taxon>Bacteria</taxon>
        <taxon>Pseudomonadati</taxon>
        <taxon>Pseudomonadota</taxon>
        <taxon>Gammaproteobacteria</taxon>
        <taxon>Oceanospirillales</taxon>
        <taxon>Oceanospirillaceae</taxon>
        <taxon>Marinomonas</taxon>
    </lineage>
</organism>
<evidence type="ECO:0000313" key="6">
    <source>
        <dbReference type="EMBL" id="REG85892.1"/>
    </source>
</evidence>
<dbReference type="InterPro" id="IPR058163">
    <property type="entry name" value="LysR-type_TF_proteobact-type"/>
</dbReference>
<dbReference type="GO" id="GO:0006351">
    <property type="term" value="P:DNA-templated transcription"/>
    <property type="evidence" value="ECO:0007669"/>
    <property type="project" value="TreeGrafter"/>
</dbReference>
<dbReference type="EMBL" id="QUNG01000002">
    <property type="protein sequence ID" value="REG85892.1"/>
    <property type="molecule type" value="Genomic_DNA"/>
</dbReference>
<dbReference type="GO" id="GO:0043565">
    <property type="term" value="F:sequence-specific DNA binding"/>
    <property type="evidence" value="ECO:0007669"/>
    <property type="project" value="TreeGrafter"/>
</dbReference>
<dbReference type="SUPFAM" id="SSF53850">
    <property type="entry name" value="Periplasmic binding protein-like II"/>
    <property type="match status" value="1"/>
</dbReference>
<dbReference type="InterPro" id="IPR000847">
    <property type="entry name" value="LysR_HTH_N"/>
</dbReference>
<name>A0A3E0DUU1_9GAMM</name>